<accession>A0A8J7SPH7</accession>
<evidence type="ECO:0000313" key="1">
    <source>
        <dbReference type="EMBL" id="MBK1792348.1"/>
    </source>
</evidence>
<comment type="caution">
    <text evidence="1">The sequence shown here is derived from an EMBL/GenBank/DDBJ whole genome shotgun (WGS) entry which is preliminary data.</text>
</comment>
<dbReference type="PROSITE" id="PS51257">
    <property type="entry name" value="PROKAR_LIPOPROTEIN"/>
    <property type="match status" value="1"/>
</dbReference>
<organism evidence="1 2">
    <name type="scientific">Persicirhabdus sediminis</name>
    <dbReference type="NCBI Taxonomy" id="454144"/>
    <lineage>
        <taxon>Bacteria</taxon>
        <taxon>Pseudomonadati</taxon>
        <taxon>Verrucomicrobiota</taxon>
        <taxon>Verrucomicrobiia</taxon>
        <taxon>Verrucomicrobiales</taxon>
        <taxon>Verrucomicrobiaceae</taxon>
        <taxon>Persicirhabdus</taxon>
    </lineage>
</organism>
<dbReference type="EMBL" id="JAENIM010000044">
    <property type="protein sequence ID" value="MBK1792348.1"/>
    <property type="molecule type" value="Genomic_DNA"/>
</dbReference>
<dbReference type="Proteomes" id="UP000624703">
    <property type="component" value="Unassembled WGS sequence"/>
</dbReference>
<reference evidence="1" key="1">
    <citation type="submission" date="2021-01" db="EMBL/GenBank/DDBJ databases">
        <title>Modified the classification status of verrucomicrobia.</title>
        <authorList>
            <person name="Feng X."/>
        </authorList>
    </citation>
    <scope>NUCLEOTIDE SEQUENCE</scope>
    <source>
        <strain evidence="1">_KCTC 22039</strain>
    </source>
</reference>
<gene>
    <name evidence="1" type="ORF">JIN82_14385</name>
</gene>
<sequence length="145" mass="16539">MRIPKIVTAATILFIVGCEKSSEEPPYEAVIYDRFGSFVSPSGNWQIELSESAPGVEVMRDISNPARAGKFEGTCTLRPSDWRNNDGFFCFVSENDRVWVFDGDEKVWILERFEEGSRSWAFNYPGEIPAKFRDKLPAEVAKKFQ</sequence>
<protein>
    <submittedName>
        <fullName evidence="1">Uncharacterized protein</fullName>
    </submittedName>
</protein>
<dbReference type="RefSeq" id="WP_200312359.1">
    <property type="nucleotide sequence ID" value="NZ_JAENIM010000044.1"/>
</dbReference>
<name>A0A8J7SPH7_9BACT</name>
<keyword evidence="2" id="KW-1185">Reference proteome</keyword>
<dbReference type="AlphaFoldDB" id="A0A8J7SPH7"/>
<evidence type="ECO:0000313" key="2">
    <source>
        <dbReference type="Proteomes" id="UP000624703"/>
    </source>
</evidence>
<proteinExistence type="predicted"/>